<dbReference type="Proteomes" id="UP000035642">
    <property type="component" value="Unassembled WGS sequence"/>
</dbReference>
<feature type="region of interest" description="Disordered" evidence="1">
    <location>
        <begin position="563"/>
        <end position="586"/>
    </location>
</feature>
<proteinExistence type="predicted"/>
<organism evidence="3 4">
    <name type="scientific">Angiostrongylus cantonensis</name>
    <name type="common">Rat lungworm</name>
    <dbReference type="NCBI Taxonomy" id="6313"/>
    <lineage>
        <taxon>Eukaryota</taxon>
        <taxon>Metazoa</taxon>
        <taxon>Ecdysozoa</taxon>
        <taxon>Nematoda</taxon>
        <taxon>Chromadorea</taxon>
        <taxon>Rhabditida</taxon>
        <taxon>Rhabditina</taxon>
        <taxon>Rhabditomorpha</taxon>
        <taxon>Strongyloidea</taxon>
        <taxon>Metastrongylidae</taxon>
        <taxon>Angiostrongylus</taxon>
    </lineage>
</organism>
<reference evidence="4" key="2">
    <citation type="submission" date="2016-04" db="UniProtKB">
        <authorList>
            <consortium name="WormBaseParasite"/>
        </authorList>
    </citation>
    <scope>IDENTIFICATION</scope>
</reference>
<dbReference type="Pfam" id="PF04113">
    <property type="entry name" value="Gpi16"/>
    <property type="match status" value="2"/>
</dbReference>
<dbReference type="PANTHER" id="PTHR12959:SF11">
    <property type="entry name" value="GPI TRANSAMIDASE COMPONENT PIG-T"/>
    <property type="match status" value="1"/>
</dbReference>
<reference evidence="3" key="1">
    <citation type="submission" date="2012-09" db="EMBL/GenBank/DDBJ databases">
        <authorList>
            <person name="Martin A.A."/>
        </authorList>
    </citation>
    <scope>NUCLEOTIDE SEQUENCE</scope>
</reference>
<dbReference type="GO" id="GO:0042765">
    <property type="term" value="C:GPI-anchor transamidase complex"/>
    <property type="evidence" value="ECO:0007669"/>
    <property type="project" value="InterPro"/>
</dbReference>
<dbReference type="STRING" id="6313.A0A158P9L2"/>
<evidence type="ECO:0000313" key="4">
    <source>
        <dbReference type="WBParaSite" id="ACAC_0000837601-mRNA-1"/>
    </source>
</evidence>
<dbReference type="PANTHER" id="PTHR12959">
    <property type="entry name" value="GPI TRANSAMIDASE COMPONENT PIG-T-RELATED"/>
    <property type="match status" value="1"/>
</dbReference>
<protein>
    <submittedName>
        <fullName evidence="4">GPI transamidase component PIG-T</fullName>
    </submittedName>
</protein>
<feature type="chain" id="PRO_5007630124" evidence="2">
    <location>
        <begin position="17"/>
        <end position="586"/>
    </location>
</feature>
<dbReference type="GO" id="GO:0016255">
    <property type="term" value="P:attachment of GPI anchor to protein"/>
    <property type="evidence" value="ECO:0007669"/>
    <property type="project" value="InterPro"/>
</dbReference>
<dbReference type="InterPro" id="IPR007245">
    <property type="entry name" value="PIG-T"/>
</dbReference>
<accession>A0A158P9L2</accession>
<evidence type="ECO:0000256" key="1">
    <source>
        <dbReference type="SAM" id="MobiDB-lite"/>
    </source>
</evidence>
<keyword evidence="2" id="KW-0732">Signal</keyword>
<sequence>MQLLCAFYLLINFVNGDWYTEELKITRLAPGNLMAEFRFRIASDNLELGPKYSLFPRIVAELTNAHSISEISFLLTQGRWYSSRWGLPPQPNGPTGASIHAWLRGNETHVDTKWRTLINSLNGLLCTAMTRVVPEQTSSPRLAFRRIGSSTEPMVHLRYSAVGKETICTENMTPWKKLLPCKQHGLVTLLNPIKLFESVYHSVGFQLYPACKGLQCYWLLDLVVNTVFDIPLKTGKLDWNFSELFNREMTGVCNVASSSKVVVKLNEKNLHLIPKPTEIVDELYAVYDLQKIPLVRAFSIHGLYNHMFDSTSRQGDGSISVSSSISGTDQQSAVLISILKNEGTCQDIIYTHQLPWFLLIYYHTLSLTCRYLTGRPEQVVESPILYKHYFVPSLARKRPALLELQFELPGYSECRLQLEFEKAFLRIREYPPDANHGMYIPGAVVTLLGSNNTSTRKHQDQAANRGMSTCESRLSCNPVVLHGNVLLITLPVPDFSMPFNVICFVMTTVNPDQFRAAELIVHEEGVPRHLKTDIIEHSTISTALSLVRELLLYNTDFYGDGDRKGSGSSHLRITHPYRKSSHSSQN</sequence>
<evidence type="ECO:0000313" key="3">
    <source>
        <dbReference type="Proteomes" id="UP000035642"/>
    </source>
</evidence>
<keyword evidence="3" id="KW-1185">Reference proteome</keyword>
<dbReference type="WBParaSite" id="ACAC_0000837601-mRNA-1">
    <property type="protein sequence ID" value="ACAC_0000837601-mRNA-1"/>
    <property type="gene ID" value="ACAC_0000837601"/>
</dbReference>
<dbReference type="AlphaFoldDB" id="A0A158P9L2"/>
<feature type="signal peptide" evidence="2">
    <location>
        <begin position="1"/>
        <end position="16"/>
    </location>
</feature>
<feature type="compositionally biased region" description="Basic residues" evidence="1">
    <location>
        <begin position="572"/>
        <end position="586"/>
    </location>
</feature>
<evidence type="ECO:0000256" key="2">
    <source>
        <dbReference type="SAM" id="SignalP"/>
    </source>
</evidence>
<name>A0A158P9L2_ANGCA</name>